<dbReference type="GO" id="GO:0043531">
    <property type="term" value="F:ADP binding"/>
    <property type="evidence" value="ECO:0007669"/>
    <property type="project" value="InterPro"/>
</dbReference>
<feature type="coiled-coil region" evidence="7">
    <location>
        <begin position="54"/>
        <end position="109"/>
    </location>
</feature>
<evidence type="ECO:0000313" key="10">
    <source>
        <dbReference type="Proteomes" id="UP000325577"/>
    </source>
</evidence>
<dbReference type="GO" id="GO:0005524">
    <property type="term" value="F:ATP binding"/>
    <property type="evidence" value="ECO:0007669"/>
    <property type="project" value="UniProtKB-KW"/>
</dbReference>
<dbReference type="InterPro" id="IPR050905">
    <property type="entry name" value="Plant_NBS-LRR"/>
</dbReference>
<dbReference type="AlphaFoldDB" id="A0A5J4ZI95"/>
<evidence type="ECO:0000256" key="1">
    <source>
        <dbReference type="ARBA" id="ARBA00008894"/>
    </source>
</evidence>
<dbReference type="InterPro" id="IPR042197">
    <property type="entry name" value="Apaf_helical"/>
</dbReference>
<reference evidence="9 10" key="1">
    <citation type="submission" date="2019-09" db="EMBL/GenBank/DDBJ databases">
        <title>A chromosome-level genome assembly of the Chinese tupelo Nyssa sinensis.</title>
        <authorList>
            <person name="Yang X."/>
            <person name="Kang M."/>
            <person name="Yang Y."/>
            <person name="Xiong H."/>
            <person name="Wang M."/>
            <person name="Zhang Z."/>
            <person name="Wang Z."/>
            <person name="Wu H."/>
            <person name="Ma T."/>
            <person name="Liu J."/>
            <person name="Xi Z."/>
        </authorList>
    </citation>
    <scope>NUCLEOTIDE SEQUENCE [LARGE SCALE GENOMIC DNA]</scope>
    <source>
        <strain evidence="9">J267</strain>
        <tissue evidence="9">Leaf</tissue>
    </source>
</reference>
<dbReference type="Pfam" id="PF00931">
    <property type="entry name" value="NB-ARC"/>
    <property type="match status" value="1"/>
</dbReference>
<dbReference type="FunFam" id="3.40.50.300:FF:001091">
    <property type="entry name" value="Probable disease resistance protein At1g61300"/>
    <property type="match status" value="1"/>
</dbReference>
<dbReference type="InterPro" id="IPR036388">
    <property type="entry name" value="WH-like_DNA-bd_sf"/>
</dbReference>
<dbReference type="GO" id="GO:0051607">
    <property type="term" value="P:defense response to virus"/>
    <property type="evidence" value="ECO:0007669"/>
    <property type="project" value="UniProtKB-ARBA"/>
</dbReference>
<dbReference type="InterPro" id="IPR002182">
    <property type="entry name" value="NB-ARC"/>
</dbReference>
<keyword evidence="4" id="KW-0547">Nucleotide-binding</keyword>
<dbReference type="InterPro" id="IPR001611">
    <property type="entry name" value="Leu-rich_rpt"/>
</dbReference>
<dbReference type="InterPro" id="IPR003593">
    <property type="entry name" value="AAA+_ATPase"/>
</dbReference>
<keyword evidence="5" id="KW-0611">Plant defense</keyword>
<dbReference type="SUPFAM" id="SSF52058">
    <property type="entry name" value="L domain-like"/>
    <property type="match status" value="1"/>
</dbReference>
<keyword evidence="2" id="KW-0433">Leucine-rich repeat</keyword>
<dbReference type="OrthoDB" id="3794806at2759"/>
<dbReference type="InterPro" id="IPR032675">
    <property type="entry name" value="LRR_dom_sf"/>
</dbReference>
<keyword evidence="3" id="KW-0677">Repeat</keyword>
<evidence type="ECO:0000256" key="4">
    <source>
        <dbReference type="ARBA" id="ARBA00022741"/>
    </source>
</evidence>
<name>A0A5J4ZI95_9ASTE</name>
<evidence type="ECO:0000256" key="6">
    <source>
        <dbReference type="ARBA" id="ARBA00022840"/>
    </source>
</evidence>
<evidence type="ECO:0000256" key="2">
    <source>
        <dbReference type="ARBA" id="ARBA00022614"/>
    </source>
</evidence>
<dbReference type="PANTHER" id="PTHR33463">
    <property type="entry name" value="NB-ARC DOMAIN-CONTAINING PROTEIN-RELATED"/>
    <property type="match status" value="1"/>
</dbReference>
<keyword evidence="6" id="KW-0067">ATP-binding</keyword>
<dbReference type="Proteomes" id="UP000325577">
    <property type="component" value="Linkage Group LG7"/>
</dbReference>
<dbReference type="Gene3D" id="1.10.10.10">
    <property type="entry name" value="Winged helix-like DNA-binding domain superfamily/Winged helix DNA-binding domain"/>
    <property type="match status" value="1"/>
</dbReference>
<proteinExistence type="inferred from homology"/>
<dbReference type="Gene3D" id="3.40.50.300">
    <property type="entry name" value="P-loop containing nucleotide triphosphate hydrolases"/>
    <property type="match status" value="1"/>
</dbReference>
<dbReference type="PANTHER" id="PTHR33463:SF203">
    <property type="entry name" value="AAA+ ATPASE DOMAIN-CONTAINING PROTEIN"/>
    <property type="match status" value="1"/>
</dbReference>
<protein>
    <recommendedName>
        <fullName evidence="8">AAA+ ATPase domain-containing protein</fullName>
    </recommendedName>
</protein>
<dbReference type="SMART" id="SM00382">
    <property type="entry name" value="AAA"/>
    <property type="match status" value="1"/>
</dbReference>
<sequence length="792" mass="89413">MLWSSFDLVSSGRTHRLFKKKREKRKIAMEIVVSISAKIGEYLVAPIARQFGYLVSFSSNIENLREQVEKLDEKRDDVQLLVDAARRNVETIRQDVEGWLNRVDEIKRDASTIFEEKDEIQKGSLNGCCPNLKSRYLLSRKAKKKTHDVLKLQDDSKFDRVSNPAHPIGIISSSTGGYRGFGSRISTTKEVMEALKNEQINMIGICGMGGVGKTTMVKEVAKIAQDEKLFDEIVIAVVSQNPNLEKIQDEIADTLGVKFEEKSLHGRASKLRERLMNSKRIFVILDDVWSRLDLEAIGIPFGDDHKGCKIVLTSRNEGVCDDMGTKKNIPIGILLEEEAWNLFKDIAGISIGTAGPNSVERLVAKECQGLPLAIVTLGSALKNRNKRTWEDALQQLKKSIAVNIRGVQVKVFSHLELSYNYLESEEAKPCFLICSLFPEDSNIPIEDLVRYGMGLELFKGTSTVEEARNRVHAMVEELKRCYLLLDGTSKQEQCVKMHDVVRDVAISIASRDEHGFMVKCDEALKEWPKKDSSRHYAISLRCSSEMHGFPDHLNYPKLQLLKLECDRCLHKIPDDFFVGMKELKVLALSGMLVATLPVSVRCLTNLRTLSLSNCELRDVSIIGELRNLQILRIKRSIEVLPKEVGQLASLKLLDWSGGKFLPSVLSGLSKLEELYTGRVMREEGKEPSNASVATLMPWSHLTTLDVSMTSFRYLPNDIPFGNLKKFNIRIGGYKNEWRRVNEWDRVKNQLALANGDDLSVFVDSGITVLLNRTETLELYTKGLMNVLYDLDN</sequence>
<evidence type="ECO:0000259" key="8">
    <source>
        <dbReference type="SMART" id="SM00382"/>
    </source>
</evidence>
<dbReference type="InterPro" id="IPR027417">
    <property type="entry name" value="P-loop_NTPase"/>
</dbReference>
<keyword evidence="10" id="KW-1185">Reference proteome</keyword>
<dbReference type="Gene3D" id="1.10.8.430">
    <property type="entry name" value="Helical domain of apoptotic protease-activating factors"/>
    <property type="match status" value="1"/>
</dbReference>
<dbReference type="PROSITE" id="PS51450">
    <property type="entry name" value="LRR"/>
    <property type="match status" value="1"/>
</dbReference>
<dbReference type="SUPFAM" id="SSF52540">
    <property type="entry name" value="P-loop containing nucleoside triphosphate hydrolases"/>
    <property type="match status" value="1"/>
</dbReference>
<dbReference type="PRINTS" id="PR00364">
    <property type="entry name" value="DISEASERSIST"/>
</dbReference>
<evidence type="ECO:0000313" key="9">
    <source>
        <dbReference type="EMBL" id="KAA8518360.1"/>
    </source>
</evidence>
<evidence type="ECO:0000256" key="5">
    <source>
        <dbReference type="ARBA" id="ARBA00022821"/>
    </source>
</evidence>
<dbReference type="Gene3D" id="3.80.10.10">
    <property type="entry name" value="Ribonuclease Inhibitor"/>
    <property type="match status" value="1"/>
</dbReference>
<evidence type="ECO:0000256" key="7">
    <source>
        <dbReference type="SAM" id="Coils"/>
    </source>
</evidence>
<comment type="similarity">
    <text evidence="1">Belongs to the disease resistance NB-LRR family.</text>
</comment>
<dbReference type="InterPro" id="IPR055414">
    <property type="entry name" value="LRR_R13L4/SHOC2-like"/>
</dbReference>
<feature type="domain" description="AAA+ ATPase" evidence="8">
    <location>
        <begin position="199"/>
        <end position="353"/>
    </location>
</feature>
<dbReference type="EMBL" id="CM018050">
    <property type="protein sequence ID" value="KAA8518360.1"/>
    <property type="molecule type" value="Genomic_DNA"/>
</dbReference>
<accession>A0A5J4ZI95</accession>
<gene>
    <name evidence="9" type="ORF">F0562_015757</name>
</gene>
<keyword evidence="7" id="KW-0175">Coiled coil</keyword>
<dbReference type="FunFam" id="1.10.10.10:FF:000322">
    <property type="entry name" value="Probable disease resistance protein At1g63360"/>
    <property type="match status" value="1"/>
</dbReference>
<dbReference type="Pfam" id="PF23598">
    <property type="entry name" value="LRR_14"/>
    <property type="match status" value="1"/>
</dbReference>
<evidence type="ECO:0000256" key="3">
    <source>
        <dbReference type="ARBA" id="ARBA00022737"/>
    </source>
</evidence>
<organism evidence="9 10">
    <name type="scientific">Nyssa sinensis</name>
    <dbReference type="NCBI Taxonomy" id="561372"/>
    <lineage>
        <taxon>Eukaryota</taxon>
        <taxon>Viridiplantae</taxon>
        <taxon>Streptophyta</taxon>
        <taxon>Embryophyta</taxon>
        <taxon>Tracheophyta</taxon>
        <taxon>Spermatophyta</taxon>
        <taxon>Magnoliopsida</taxon>
        <taxon>eudicotyledons</taxon>
        <taxon>Gunneridae</taxon>
        <taxon>Pentapetalae</taxon>
        <taxon>asterids</taxon>
        <taxon>Cornales</taxon>
        <taxon>Nyssaceae</taxon>
        <taxon>Nyssa</taxon>
    </lineage>
</organism>